<gene>
    <name evidence="2" type="ORF">HannXRQ_Chr09g0240131</name>
    <name evidence="1" type="ORF">HanXRQr2_Chr09g0365731</name>
</gene>
<dbReference type="InParanoid" id="A0A251TR58"/>
<evidence type="ECO:0000313" key="3">
    <source>
        <dbReference type="Proteomes" id="UP000215914"/>
    </source>
</evidence>
<keyword evidence="3" id="KW-1185">Reference proteome</keyword>
<evidence type="ECO:0000313" key="2">
    <source>
        <dbReference type="EMBL" id="OTG13615.1"/>
    </source>
</evidence>
<reference evidence="1" key="3">
    <citation type="submission" date="2020-06" db="EMBL/GenBank/DDBJ databases">
        <title>Helianthus annuus Genome sequencing and assembly Release 2.</title>
        <authorList>
            <person name="Gouzy J."/>
            <person name="Langlade N."/>
            <person name="Munos S."/>
        </authorList>
    </citation>
    <scope>NUCLEOTIDE SEQUENCE</scope>
    <source>
        <tissue evidence="1">Leaves</tissue>
    </source>
</reference>
<reference evidence="1 3" key="1">
    <citation type="journal article" date="2017" name="Nature">
        <title>The sunflower genome provides insights into oil metabolism, flowering and Asterid evolution.</title>
        <authorList>
            <person name="Badouin H."/>
            <person name="Gouzy J."/>
            <person name="Grassa C.J."/>
            <person name="Murat F."/>
            <person name="Staton S.E."/>
            <person name="Cottret L."/>
            <person name="Lelandais-Briere C."/>
            <person name="Owens G.L."/>
            <person name="Carrere S."/>
            <person name="Mayjonade B."/>
            <person name="Legrand L."/>
            <person name="Gill N."/>
            <person name="Kane N.C."/>
            <person name="Bowers J.E."/>
            <person name="Hubner S."/>
            <person name="Bellec A."/>
            <person name="Berard A."/>
            <person name="Berges H."/>
            <person name="Blanchet N."/>
            <person name="Boniface M.C."/>
            <person name="Brunel D."/>
            <person name="Catrice O."/>
            <person name="Chaidir N."/>
            <person name="Claudel C."/>
            <person name="Donnadieu C."/>
            <person name="Faraut T."/>
            <person name="Fievet G."/>
            <person name="Helmstetter N."/>
            <person name="King M."/>
            <person name="Knapp S.J."/>
            <person name="Lai Z."/>
            <person name="Le Paslier M.C."/>
            <person name="Lippi Y."/>
            <person name="Lorenzon L."/>
            <person name="Mandel J.R."/>
            <person name="Marage G."/>
            <person name="Marchand G."/>
            <person name="Marquand E."/>
            <person name="Bret-Mestries E."/>
            <person name="Morien E."/>
            <person name="Nambeesan S."/>
            <person name="Nguyen T."/>
            <person name="Pegot-Espagnet P."/>
            <person name="Pouilly N."/>
            <person name="Raftis F."/>
            <person name="Sallet E."/>
            <person name="Schiex T."/>
            <person name="Thomas J."/>
            <person name="Vandecasteele C."/>
            <person name="Vares D."/>
            <person name="Vear F."/>
            <person name="Vautrin S."/>
            <person name="Crespi M."/>
            <person name="Mangin B."/>
            <person name="Burke J.M."/>
            <person name="Salse J."/>
            <person name="Munos S."/>
            <person name="Vincourt P."/>
            <person name="Rieseberg L.H."/>
            <person name="Langlade N.B."/>
        </authorList>
    </citation>
    <scope>NUCLEOTIDE SEQUENCE [LARGE SCALE GENOMIC DNA]</scope>
    <source>
        <strain evidence="3">cv. SF193</strain>
        <tissue evidence="1">Leaves</tissue>
    </source>
</reference>
<dbReference type="EMBL" id="MNCJ02000324">
    <property type="protein sequence ID" value="KAF5789001.1"/>
    <property type="molecule type" value="Genomic_DNA"/>
</dbReference>
<dbReference type="Gramene" id="mRNA:HanXRQr2_Chr09g0365731">
    <property type="protein sequence ID" value="mRNA:HanXRQr2_Chr09g0365731"/>
    <property type="gene ID" value="HanXRQr2_Chr09g0365731"/>
</dbReference>
<dbReference type="Proteomes" id="UP000215914">
    <property type="component" value="Chromosome 9"/>
</dbReference>
<organism evidence="2 3">
    <name type="scientific">Helianthus annuus</name>
    <name type="common">Common sunflower</name>
    <dbReference type="NCBI Taxonomy" id="4232"/>
    <lineage>
        <taxon>Eukaryota</taxon>
        <taxon>Viridiplantae</taxon>
        <taxon>Streptophyta</taxon>
        <taxon>Embryophyta</taxon>
        <taxon>Tracheophyta</taxon>
        <taxon>Spermatophyta</taxon>
        <taxon>Magnoliopsida</taxon>
        <taxon>eudicotyledons</taxon>
        <taxon>Gunneridae</taxon>
        <taxon>Pentapetalae</taxon>
        <taxon>asterids</taxon>
        <taxon>campanulids</taxon>
        <taxon>Asterales</taxon>
        <taxon>Asteraceae</taxon>
        <taxon>Asteroideae</taxon>
        <taxon>Heliantheae alliance</taxon>
        <taxon>Heliantheae</taxon>
        <taxon>Helianthus</taxon>
    </lineage>
</organism>
<name>A0A251TR58_HELAN</name>
<evidence type="ECO:0000313" key="1">
    <source>
        <dbReference type="EMBL" id="KAF5789001.1"/>
    </source>
</evidence>
<protein>
    <submittedName>
        <fullName evidence="2">Uncharacterized protein</fullName>
    </submittedName>
</protein>
<sequence>MSSCSVCKIQVLGRYIIRYLYVSNLYNVTSVFINSDIQEIINFKKSFIAQLSAERSSSLSGLSSSVIKSPSKEYLTDFEFSTIGGLNGRSEALIILSFVFFRMLLIINDIFCT</sequence>
<proteinExistence type="predicted"/>
<dbReference type="EMBL" id="CM007898">
    <property type="protein sequence ID" value="OTG13615.1"/>
    <property type="molecule type" value="Genomic_DNA"/>
</dbReference>
<dbReference type="AlphaFoldDB" id="A0A251TR58"/>
<reference evidence="2" key="2">
    <citation type="submission" date="2017-02" db="EMBL/GenBank/DDBJ databases">
        <title>Sunflower complete genome.</title>
        <authorList>
            <person name="Langlade N."/>
            <person name="Munos S."/>
        </authorList>
    </citation>
    <scope>NUCLEOTIDE SEQUENCE [LARGE SCALE GENOMIC DNA]</scope>
    <source>
        <tissue evidence="2">Leaves</tissue>
    </source>
</reference>
<accession>A0A251TR58</accession>